<dbReference type="AlphaFoldDB" id="W9RPX9"/>
<feature type="coiled-coil region" evidence="5">
    <location>
        <begin position="391"/>
        <end position="451"/>
    </location>
</feature>
<evidence type="ECO:0000256" key="2">
    <source>
        <dbReference type="ARBA" id="ARBA00022692"/>
    </source>
</evidence>
<keyword evidence="3 7" id="KW-1133">Transmembrane helix</keyword>
<organism evidence="8 9">
    <name type="scientific">Morus notabilis</name>
    <dbReference type="NCBI Taxonomy" id="981085"/>
    <lineage>
        <taxon>Eukaryota</taxon>
        <taxon>Viridiplantae</taxon>
        <taxon>Streptophyta</taxon>
        <taxon>Embryophyta</taxon>
        <taxon>Tracheophyta</taxon>
        <taxon>Spermatophyta</taxon>
        <taxon>Magnoliopsida</taxon>
        <taxon>eudicotyledons</taxon>
        <taxon>Gunneridae</taxon>
        <taxon>Pentapetalae</taxon>
        <taxon>rosids</taxon>
        <taxon>fabids</taxon>
        <taxon>Rosales</taxon>
        <taxon>Moraceae</taxon>
        <taxon>Moreae</taxon>
        <taxon>Morus</taxon>
    </lineage>
</organism>
<evidence type="ECO:0000313" key="9">
    <source>
        <dbReference type="Proteomes" id="UP000030645"/>
    </source>
</evidence>
<reference evidence="9" key="1">
    <citation type="submission" date="2013-01" db="EMBL/GenBank/DDBJ databases">
        <title>Draft Genome Sequence of a Mulberry Tree, Morus notabilis C.K. Schneid.</title>
        <authorList>
            <person name="He N."/>
            <person name="Zhao S."/>
        </authorList>
    </citation>
    <scope>NUCLEOTIDE SEQUENCE</scope>
</reference>
<name>W9RPX9_9ROSA</name>
<feature type="transmembrane region" description="Helical" evidence="7">
    <location>
        <begin position="42"/>
        <end position="59"/>
    </location>
</feature>
<dbReference type="CDD" id="cd10430">
    <property type="entry name" value="BI-1"/>
    <property type="match status" value="1"/>
</dbReference>
<dbReference type="PANTHER" id="PTHR35749">
    <property type="entry name" value="OSJNBA0084A10.10 PROTEIN"/>
    <property type="match status" value="1"/>
</dbReference>
<evidence type="ECO:0000256" key="6">
    <source>
        <dbReference type="SAM" id="MobiDB-lite"/>
    </source>
</evidence>
<dbReference type="GO" id="GO:0016020">
    <property type="term" value="C:membrane"/>
    <property type="evidence" value="ECO:0007669"/>
    <property type="project" value="UniProtKB-SubCell"/>
</dbReference>
<evidence type="ECO:0000256" key="7">
    <source>
        <dbReference type="SAM" id="Phobius"/>
    </source>
</evidence>
<keyword evidence="4 7" id="KW-0472">Membrane</keyword>
<feature type="transmembrane region" description="Helical" evidence="7">
    <location>
        <begin position="65"/>
        <end position="83"/>
    </location>
</feature>
<proteinExistence type="predicted"/>
<evidence type="ECO:0008006" key="10">
    <source>
        <dbReference type="Google" id="ProtNLM"/>
    </source>
</evidence>
<dbReference type="Proteomes" id="UP000030645">
    <property type="component" value="Unassembled WGS sequence"/>
</dbReference>
<feature type="transmembrane region" description="Helical" evidence="7">
    <location>
        <begin position="149"/>
        <end position="172"/>
    </location>
</feature>
<dbReference type="EMBL" id="KE345347">
    <property type="protein sequence ID" value="EXC02077.1"/>
    <property type="molecule type" value="Genomic_DNA"/>
</dbReference>
<dbReference type="STRING" id="981085.W9RPX9"/>
<dbReference type="Pfam" id="PF01027">
    <property type="entry name" value="Bax1-I"/>
    <property type="match status" value="1"/>
</dbReference>
<keyword evidence="2 7" id="KW-0812">Transmembrane</keyword>
<evidence type="ECO:0000256" key="3">
    <source>
        <dbReference type="ARBA" id="ARBA00022989"/>
    </source>
</evidence>
<dbReference type="PANTHER" id="PTHR35749:SF1">
    <property type="entry name" value="OSJNBA0084A10.10 PROTEIN"/>
    <property type="match status" value="1"/>
</dbReference>
<comment type="subcellular location">
    <subcellularLocation>
        <location evidence="1">Membrane</location>
        <topology evidence="1">Multi-pass membrane protein</topology>
    </subcellularLocation>
</comment>
<keyword evidence="5" id="KW-0175">Coiled coil</keyword>
<sequence length="488" mass="55722">MEAFSSFFDPNSKSGSRNQWSYDSLRNFHQISPHVQAHLQQVYITLFWALIASAVGAYLHVLYNIGGLLTTLATMGCMVWVLSTPPYEERKRFGVLMAAAVFEGASVGPLIDLAVEIDQSILVSAFVGTSVAFGCFSAAAMLARRREYLYLGGLLSSGLSILLWLHFASSIFGGSTAIFKFELYFGLLVFAGYMVVDTQDIIEKAHHGDTDYIKHALTLFTDFVAVFVRILIIMREKRRRETQNDAVSCHRKLRETLDDRISRPVEAPHRRRRKLESGRMDKLREFGRRALFYVRVLSGYEERRIRSLRLEMERRIKQFRFNQQDDCSVRMQEIQALIDKLLCNESLLKPDFDVKMAVVNALEIMSFSLLLSLQAEERKAAIRRIPEQAILGEVRRMVEEMQTLNKKLEETEAAIEEYFTPLDKEAESIMKVQLEGEEKTMRQMMAAMQEQALLERAEAAKNAKVHNIDTEVSNKDSESSAAQQANVR</sequence>
<feature type="transmembrane region" description="Helical" evidence="7">
    <location>
        <begin position="95"/>
        <end position="115"/>
    </location>
</feature>
<feature type="compositionally biased region" description="Polar residues" evidence="6">
    <location>
        <begin position="479"/>
        <end position="488"/>
    </location>
</feature>
<feature type="transmembrane region" description="Helical" evidence="7">
    <location>
        <begin position="121"/>
        <end position="142"/>
    </location>
</feature>
<dbReference type="eggNOG" id="KOG1629">
    <property type="taxonomic scope" value="Eukaryota"/>
</dbReference>
<feature type="compositionally biased region" description="Basic and acidic residues" evidence="6">
    <location>
        <begin position="465"/>
        <end position="478"/>
    </location>
</feature>
<dbReference type="InterPro" id="IPR006214">
    <property type="entry name" value="Bax_inhibitor_1-related"/>
</dbReference>
<keyword evidence="9" id="KW-1185">Reference proteome</keyword>
<feature type="region of interest" description="Disordered" evidence="6">
    <location>
        <begin position="465"/>
        <end position="488"/>
    </location>
</feature>
<evidence type="ECO:0000256" key="5">
    <source>
        <dbReference type="SAM" id="Coils"/>
    </source>
</evidence>
<evidence type="ECO:0000313" key="8">
    <source>
        <dbReference type="EMBL" id="EXC02077.1"/>
    </source>
</evidence>
<protein>
    <recommendedName>
        <fullName evidence="10">Bax inhibitor 1</fullName>
    </recommendedName>
</protein>
<evidence type="ECO:0000256" key="1">
    <source>
        <dbReference type="ARBA" id="ARBA00004141"/>
    </source>
</evidence>
<evidence type="ECO:0000256" key="4">
    <source>
        <dbReference type="ARBA" id="ARBA00023136"/>
    </source>
</evidence>
<accession>W9RPX9</accession>
<feature type="transmembrane region" description="Helical" evidence="7">
    <location>
        <begin position="216"/>
        <end position="234"/>
    </location>
</feature>
<gene>
    <name evidence="8" type="ORF">L484_024042</name>
</gene>
<feature type="transmembrane region" description="Helical" evidence="7">
    <location>
        <begin position="178"/>
        <end position="196"/>
    </location>
</feature>